<dbReference type="GO" id="GO:0031402">
    <property type="term" value="F:sodium ion binding"/>
    <property type="evidence" value="ECO:0007669"/>
    <property type="project" value="UniProtKB-UniRule"/>
</dbReference>
<feature type="transmembrane region" description="Helical" evidence="16">
    <location>
        <begin position="7"/>
        <end position="25"/>
    </location>
</feature>
<dbReference type="NCBIfam" id="TIGR02121">
    <property type="entry name" value="Na_Pro_sym"/>
    <property type="match status" value="1"/>
</dbReference>
<evidence type="ECO:0000256" key="15">
    <source>
        <dbReference type="RuleBase" id="RU362091"/>
    </source>
</evidence>
<dbReference type="InterPro" id="IPR001734">
    <property type="entry name" value="Na/solute_symporter"/>
</dbReference>
<comment type="caution">
    <text evidence="17">The sequence shown here is derived from an EMBL/GenBank/DDBJ whole genome shotgun (WGS) entry which is preliminary data.</text>
</comment>
<evidence type="ECO:0000256" key="3">
    <source>
        <dbReference type="ARBA" id="ARBA00022448"/>
    </source>
</evidence>
<keyword evidence="9 16" id="KW-0406">Ion transport</keyword>
<evidence type="ECO:0000256" key="4">
    <source>
        <dbReference type="ARBA" id="ARBA00022475"/>
    </source>
</evidence>
<comment type="function">
    <text evidence="16">Catalyzes the sodium-dependent uptake of extracellular L-proline.</text>
</comment>
<evidence type="ECO:0000313" key="18">
    <source>
        <dbReference type="Proteomes" id="UP000563524"/>
    </source>
</evidence>
<feature type="transmembrane region" description="Helical" evidence="16">
    <location>
        <begin position="65"/>
        <end position="87"/>
    </location>
</feature>
<proteinExistence type="inferred from homology"/>
<feature type="transmembrane region" description="Helical" evidence="16">
    <location>
        <begin position="231"/>
        <end position="255"/>
    </location>
</feature>
<dbReference type="GO" id="GO:0015193">
    <property type="term" value="F:L-proline transmembrane transporter activity"/>
    <property type="evidence" value="ECO:0007669"/>
    <property type="project" value="TreeGrafter"/>
</dbReference>
<keyword evidence="18" id="KW-1185">Reference proteome</keyword>
<accession>A0A840I716</accession>
<feature type="transmembrane region" description="Helical" evidence="16">
    <location>
        <begin position="126"/>
        <end position="147"/>
    </location>
</feature>
<evidence type="ECO:0000256" key="9">
    <source>
        <dbReference type="ARBA" id="ARBA00023065"/>
    </source>
</evidence>
<dbReference type="InterPro" id="IPR038377">
    <property type="entry name" value="Na/Glc_symporter_sf"/>
</dbReference>
<dbReference type="RefSeq" id="WP_183819371.1">
    <property type="nucleotide sequence ID" value="NZ_JACHOB010000006.1"/>
</dbReference>
<keyword evidence="10 16" id="KW-0472">Membrane</keyword>
<dbReference type="PANTHER" id="PTHR48086:SF3">
    <property type="entry name" value="SODIUM_PROLINE SYMPORTER"/>
    <property type="match status" value="1"/>
</dbReference>
<feature type="transmembrane region" description="Helical" evidence="16">
    <location>
        <begin position="276"/>
        <end position="297"/>
    </location>
</feature>
<keyword evidence="8 16" id="KW-0915">Sodium</keyword>
<keyword evidence="16" id="KW-0029">Amino-acid transport</keyword>
<reference evidence="17 18" key="1">
    <citation type="submission" date="2020-08" db="EMBL/GenBank/DDBJ databases">
        <title>Genomic Encyclopedia of Type Strains, Phase IV (KMG-IV): sequencing the most valuable type-strain genomes for metagenomic binning, comparative biology and taxonomic classification.</title>
        <authorList>
            <person name="Goeker M."/>
        </authorList>
    </citation>
    <scope>NUCLEOTIDE SEQUENCE [LARGE SCALE GENOMIC DNA]</scope>
    <source>
        <strain evidence="17 18">DSM 102850</strain>
    </source>
</reference>
<evidence type="ECO:0000256" key="16">
    <source>
        <dbReference type="RuleBase" id="RU366012"/>
    </source>
</evidence>
<dbReference type="Pfam" id="PF00474">
    <property type="entry name" value="SSF"/>
    <property type="match status" value="1"/>
</dbReference>
<keyword evidence="3 16" id="KW-0813">Transport</keyword>
<evidence type="ECO:0000313" key="17">
    <source>
        <dbReference type="EMBL" id="MBB4660115.1"/>
    </source>
</evidence>
<sequence length="499" mass="52912">MQTEQLISLAGYFLLMLGIGLYAYLKSTDDVSGYMLGGRQLSPAVGALSAGASDMSGWMLMGLPGAVYLTGLSSAWIAVGLTVGAYLNYKLVAPRLRIYTERADDAITIPDFLEKRFNDRTRTIRVLSSVVIVIFFTLYTSAGIVAGGKLFEASFNFPYVPGLFLTAGVVVAYTLFGGFLAVSLTDFVQGCIMFIALILVPVITITQLGGFEGTARSVEAVSPALLSWTEGVTVIGLISALSWGLGYFGQPHIIVRFMAIRDLPGIKTARRIGMSWMVVTVIGAVATGIAGAGYVASTSTELDDAETIFILLSQILFHPYIAGFLLAAILAAIMSTISSQLLVVSSSLTEDFYRVFVRRGASEKELVLVGRICVLLVSLVAIGLALDRSNSILSLVSNAWAGFGAAFGPIILLTLFWRGLTLKGAVSAMVAGTVTVLFWLYAPVGPEGAALSSVIYEIVPGFIVAFATAVGVSLFTRQAPEPVLVRHDEVMAELKAAGA</sequence>
<evidence type="ECO:0000256" key="5">
    <source>
        <dbReference type="ARBA" id="ARBA00022692"/>
    </source>
</evidence>
<comment type="catalytic activity">
    <reaction evidence="12">
        <text>L-proline(in) + Na(+)(in) = L-proline(out) + Na(+)(out)</text>
        <dbReference type="Rhea" id="RHEA:28967"/>
        <dbReference type="ChEBI" id="CHEBI:29101"/>
        <dbReference type="ChEBI" id="CHEBI:60039"/>
    </reaction>
</comment>
<evidence type="ECO:0000256" key="12">
    <source>
        <dbReference type="ARBA" id="ARBA00033708"/>
    </source>
</evidence>
<dbReference type="GO" id="GO:0005886">
    <property type="term" value="C:plasma membrane"/>
    <property type="evidence" value="ECO:0007669"/>
    <property type="project" value="UniProtKB-SubCell"/>
</dbReference>
<keyword evidence="5 16" id="KW-0812">Transmembrane</keyword>
<dbReference type="AlphaFoldDB" id="A0A840I716"/>
<evidence type="ECO:0000256" key="6">
    <source>
        <dbReference type="ARBA" id="ARBA00022847"/>
    </source>
</evidence>
<evidence type="ECO:0000256" key="11">
    <source>
        <dbReference type="ARBA" id="ARBA00023201"/>
    </source>
</evidence>
<comment type="subcellular location">
    <subcellularLocation>
        <location evidence="16">Cell inner membrane</location>
        <topology evidence="16">Multi-pass membrane protein</topology>
    </subcellularLocation>
    <subcellularLocation>
        <location evidence="1">Cell membrane</location>
        <topology evidence="1">Multi-pass membrane protein</topology>
    </subcellularLocation>
</comment>
<dbReference type="Gene3D" id="1.20.1730.10">
    <property type="entry name" value="Sodium/glucose cotransporter"/>
    <property type="match status" value="1"/>
</dbReference>
<dbReference type="PROSITE" id="PS50283">
    <property type="entry name" value="NA_SOLUT_SYMP_3"/>
    <property type="match status" value="1"/>
</dbReference>
<feature type="transmembrane region" description="Helical" evidence="16">
    <location>
        <begin position="366"/>
        <end position="386"/>
    </location>
</feature>
<evidence type="ECO:0000256" key="1">
    <source>
        <dbReference type="ARBA" id="ARBA00004651"/>
    </source>
</evidence>
<keyword evidence="7 16" id="KW-1133">Transmembrane helix</keyword>
<feature type="transmembrane region" description="Helical" evidence="16">
    <location>
        <begin position="317"/>
        <end position="345"/>
    </location>
</feature>
<dbReference type="CDD" id="cd11475">
    <property type="entry name" value="SLC5sbd_PutP"/>
    <property type="match status" value="1"/>
</dbReference>
<protein>
    <recommendedName>
        <fullName evidence="13 16">Sodium/proline symporter</fullName>
    </recommendedName>
    <alternativeName>
        <fullName evidence="14 16">Proline permease</fullName>
    </alternativeName>
</protein>
<evidence type="ECO:0000256" key="8">
    <source>
        <dbReference type="ARBA" id="ARBA00023053"/>
    </source>
</evidence>
<dbReference type="NCBIfam" id="TIGR00813">
    <property type="entry name" value="sss"/>
    <property type="match status" value="1"/>
</dbReference>
<comment type="similarity">
    <text evidence="2 15">Belongs to the sodium:solute symporter (SSF) (TC 2.A.21) family.</text>
</comment>
<gene>
    <name evidence="17" type="ORF">GGQ59_002659</name>
</gene>
<evidence type="ECO:0000256" key="2">
    <source>
        <dbReference type="ARBA" id="ARBA00006434"/>
    </source>
</evidence>
<feature type="transmembrane region" description="Helical" evidence="16">
    <location>
        <begin position="392"/>
        <end position="417"/>
    </location>
</feature>
<evidence type="ECO:0000256" key="14">
    <source>
        <dbReference type="ARBA" id="ARBA00082709"/>
    </source>
</evidence>
<keyword evidence="4" id="KW-1003">Cell membrane</keyword>
<keyword evidence="16" id="KW-0997">Cell inner membrane</keyword>
<dbReference type="Proteomes" id="UP000563524">
    <property type="component" value="Unassembled WGS sequence"/>
</dbReference>
<evidence type="ECO:0000256" key="7">
    <source>
        <dbReference type="ARBA" id="ARBA00022989"/>
    </source>
</evidence>
<dbReference type="EMBL" id="JACHOB010000006">
    <property type="protein sequence ID" value="MBB4660115.1"/>
    <property type="molecule type" value="Genomic_DNA"/>
</dbReference>
<feature type="transmembrane region" description="Helical" evidence="16">
    <location>
        <begin position="159"/>
        <end position="184"/>
    </location>
</feature>
<name>A0A840I716_9PROT</name>
<keyword evidence="6 16" id="KW-0769">Symport</keyword>
<feature type="transmembrane region" description="Helical" evidence="16">
    <location>
        <begin position="424"/>
        <end position="442"/>
    </location>
</feature>
<evidence type="ECO:0000256" key="13">
    <source>
        <dbReference type="ARBA" id="ARBA00067214"/>
    </source>
</evidence>
<feature type="transmembrane region" description="Helical" evidence="16">
    <location>
        <begin position="191"/>
        <end position="211"/>
    </location>
</feature>
<feature type="transmembrane region" description="Helical" evidence="16">
    <location>
        <begin position="454"/>
        <end position="476"/>
    </location>
</feature>
<dbReference type="GO" id="GO:0015824">
    <property type="term" value="P:proline transport"/>
    <property type="evidence" value="ECO:0007669"/>
    <property type="project" value="UniProtKB-UniRule"/>
</dbReference>
<dbReference type="PANTHER" id="PTHR48086">
    <property type="entry name" value="SODIUM/PROLINE SYMPORTER-RELATED"/>
    <property type="match status" value="1"/>
</dbReference>
<dbReference type="FunFam" id="1.20.1730.10:FF:000002">
    <property type="entry name" value="Sodium/proline symporter"/>
    <property type="match status" value="1"/>
</dbReference>
<dbReference type="GO" id="GO:0005298">
    <property type="term" value="F:proline:sodium symporter activity"/>
    <property type="evidence" value="ECO:0007669"/>
    <property type="project" value="UniProtKB-UniRule"/>
</dbReference>
<evidence type="ECO:0000256" key="10">
    <source>
        <dbReference type="ARBA" id="ARBA00023136"/>
    </source>
</evidence>
<dbReference type="InterPro" id="IPR011851">
    <property type="entry name" value="Na/Pro_symporter"/>
</dbReference>
<keyword evidence="11 16" id="KW-0739">Sodium transport</keyword>
<organism evidence="17 18">
    <name type="scientific">Parvularcula dongshanensis</name>
    <dbReference type="NCBI Taxonomy" id="1173995"/>
    <lineage>
        <taxon>Bacteria</taxon>
        <taxon>Pseudomonadati</taxon>
        <taxon>Pseudomonadota</taxon>
        <taxon>Alphaproteobacteria</taxon>
        <taxon>Parvularculales</taxon>
        <taxon>Parvularculaceae</taxon>
        <taxon>Parvularcula</taxon>
    </lineage>
</organism>
<dbReference type="InterPro" id="IPR050277">
    <property type="entry name" value="Sodium:Solute_Symporter"/>
</dbReference>